<keyword evidence="5" id="KW-1185">Reference proteome</keyword>
<dbReference type="PANTHER" id="PTHR10434:SF11">
    <property type="entry name" value="1-ACYL-SN-GLYCEROL-3-PHOSPHATE ACYLTRANSFERASE"/>
    <property type="match status" value="1"/>
</dbReference>
<name>A0A7W7CA70_9PSEU</name>
<feature type="domain" description="Phospholipid/glycerol acyltransferase" evidence="3">
    <location>
        <begin position="48"/>
        <end position="158"/>
    </location>
</feature>
<keyword evidence="2 4" id="KW-0012">Acyltransferase</keyword>
<dbReference type="PANTHER" id="PTHR10434">
    <property type="entry name" value="1-ACYL-SN-GLYCEROL-3-PHOSPHATE ACYLTRANSFERASE"/>
    <property type="match status" value="1"/>
</dbReference>
<keyword evidence="1 4" id="KW-0808">Transferase</keyword>
<dbReference type="SUPFAM" id="SSF69593">
    <property type="entry name" value="Glycerol-3-phosphate (1)-acyltransferase"/>
    <property type="match status" value="1"/>
</dbReference>
<evidence type="ECO:0000259" key="3">
    <source>
        <dbReference type="SMART" id="SM00563"/>
    </source>
</evidence>
<evidence type="ECO:0000256" key="2">
    <source>
        <dbReference type="ARBA" id="ARBA00023315"/>
    </source>
</evidence>
<dbReference type="CDD" id="cd07989">
    <property type="entry name" value="LPLAT_AGPAT-like"/>
    <property type="match status" value="1"/>
</dbReference>
<dbReference type="GO" id="GO:0006654">
    <property type="term" value="P:phosphatidic acid biosynthetic process"/>
    <property type="evidence" value="ECO:0007669"/>
    <property type="project" value="TreeGrafter"/>
</dbReference>
<evidence type="ECO:0000313" key="5">
    <source>
        <dbReference type="Proteomes" id="UP000533598"/>
    </source>
</evidence>
<organism evidence="4 5">
    <name type="scientific">Crossiella cryophila</name>
    <dbReference type="NCBI Taxonomy" id="43355"/>
    <lineage>
        <taxon>Bacteria</taxon>
        <taxon>Bacillati</taxon>
        <taxon>Actinomycetota</taxon>
        <taxon>Actinomycetes</taxon>
        <taxon>Pseudonocardiales</taxon>
        <taxon>Pseudonocardiaceae</taxon>
        <taxon>Crossiella</taxon>
    </lineage>
</organism>
<dbReference type="EMBL" id="JACHMH010000001">
    <property type="protein sequence ID" value="MBB4677410.1"/>
    <property type="molecule type" value="Genomic_DNA"/>
</dbReference>
<gene>
    <name evidence="4" type="ORF">HNR67_003528</name>
</gene>
<protein>
    <submittedName>
        <fullName evidence="4">1-acyl-sn-glycerol-3-phosphate acyltransferase</fullName>
        <ecNumber evidence="4">2.3.1.51</ecNumber>
    </submittedName>
</protein>
<evidence type="ECO:0000256" key="1">
    <source>
        <dbReference type="ARBA" id="ARBA00022679"/>
    </source>
</evidence>
<dbReference type="GO" id="GO:0003841">
    <property type="term" value="F:1-acylglycerol-3-phosphate O-acyltransferase activity"/>
    <property type="evidence" value="ECO:0007669"/>
    <property type="project" value="UniProtKB-EC"/>
</dbReference>
<dbReference type="Proteomes" id="UP000533598">
    <property type="component" value="Unassembled WGS sequence"/>
</dbReference>
<dbReference type="InterPro" id="IPR002123">
    <property type="entry name" value="Plipid/glycerol_acylTrfase"/>
</dbReference>
<dbReference type="GO" id="GO:0005886">
    <property type="term" value="C:plasma membrane"/>
    <property type="evidence" value="ECO:0007669"/>
    <property type="project" value="TreeGrafter"/>
</dbReference>
<reference evidence="4 5" key="1">
    <citation type="submission" date="2020-08" db="EMBL/GenBank/DDBJ databases">
        <title>Sequencing the genomes of 1000 actinobacteria strains.</title>
        <authorList>
            <person name="Klenk H.-P."/>
        </authorList>
    </citation>
    <scope>NUCLEOTIDE SEQUENCE [LARGE SCALE GENOMIC DNA]</scope>
    <source>
        <strain evidence="4 5">DSM 44230</strain>
    </source>
</reference>
<accession>A0A7W7CA70</accession>
<dbReference type="EC" id="2.3.1.51" evidence="4"/>
<evidence type="ECO:0000313" key="4">
    <source>
        <dbReference type="EMBL" id="MBB4677410.1"/>
    </source>
</evidence>
<dbReference type="Pfam" id="PF01553">
    <property type="entry name" value="Acyltransferase"/>
    <property type="match status" value="1"/>
</dbReference>
<dbReference type="SMART" id="SM00563">
    <property type="entry name" value="PlsC"/>
    <property type="match status" value="1"/>
</dbReference>
<sequence length="228" mass="24746">MTERPSGLPEGAWPWFNDFCRGLGTVVARTPYRLHLHRQERIPRTGAVVMVANHTAFLDGPVLFCVLGRRSVFLVKHEQFQGPLGRFLRRLGQLPVRRGAPDRTPLLTAVRLLRDGGLVGVFPEGTRGTGEVVKAANGAAWLARSGGALVLPVACRGFRRPEGSGRRFRPRVDVLFGTPFALPPGKGKAALTEATEVIRGHLAELVAELDVMRAGYPGNAEQQEGDSA</sequence>
<proteinExistence type="predicted"/>
<dbReference type="AlphaFoldDB" id="A0A7W7CA70"/>
<dbReference type="RefSeq" id="WP_185003364.1">
    <property type="nucleotide sequence ID" value="NZ_BAAAUI010000035.1"/>
</dbReference>
<comment type="caution">
    <text evidence="4">The sequence shown here is derived from an EMBL/GenBank/DDBJ whole genome shotgun (WGS) entry which is preliminary data.</text>
</comment>